<gene>
    <name evidence="2" type="ORF">CFR72_13905</name>
</gene>
<accession>A0A318PNW3</accession>
<name>A0A318PNW3_9PROT</name>
<proteinExistence type="predicted"/>
<evidence type="ECO:0000313" key="3">
    <source>
        <dbReference type="Proteomes" id="UP000248301"/>
    </source>
</evidence>
<evidence type="ECO:0000313" key="2">
    <source>
        <dbReference type="EMBL" id="PYD61699.1"/>
    </source>
</evidence>
<dbReference type="AlphaFoldDB" id="A0A318PNW3"/>
<evidence type="ECO:0008006" key="4">
    <source>
        <dbReference type="Google" id="ProtNLM"/>
    </source>
</evidence>
<reference evidence="2 3" key="1">
    <citation type="submission" date="2017-07" db="EMBL/GenBank/DDBJ databases">
        <title>A draft genome sequence of Gluconacetobacter entanii LTH 4560.</title>
        <authorList>
            <person name="Skraban J."/>
            <person name="Cleenwerck I."/>
            <person name="Vandamme P."/>
            <person name="Trcek J."/>
        </authorList>
    </citation>
    <scope>NUCLEOTIDE SEQUENCE [LARGE SCALE GENOMIC DNA]</scope>
    <source>
        <strain evidence="2 3">LTH 4560</strain>
    </source>
</reference>
<organism evidence="2 3">
    <name type="scientific">Gluconacetobacter entanii</name>
    <dbReference type="NCBI Taxonomy" id="108528"/>
    <lineage>
        <taxon>Bacteria</taxon>
        <taxon>Pseudomonadati</taxon>
        <taxon>Pseudomonadota</taxon>
        <taxon>Alphaproteobacteria</taxon>
        <taxon>Acetobacterales</taxon>
        <taxon>Acetobacteraceae</taxon>
        <taxon>Gluconacetobacter</taxon>
    </lineage>
</organism>
<feature type="region of interest" description="Disordered" evidence="1">
    <location>
        <begin position="67"/>
        <end position="97"/>
    </location>
</feature>
<evidence type="ECO:0000256" key="1">
    <source>
        <dbReference type="SAM" id="MobiDB-lite"/>
    </source>
</evidence>
<protein>
    <recommendedName>
        <fullName evidence="4">Transposase zinc-ribbon domain-containing protein</fullName>
    </recommendedName>
</protein>
<sequence length="97" mass="10765">MACPSCGRDRNYLYGRRVCCARCNRHWSVTAGTVMSGMIPLPVSVRPTADFKLVPQTGAQSLSQAWKASFTHRKRPKPRQPGLRHSVIGARRPFPSG</sequence>
<comment type="caution">
    <text evidence="2">The sequence shown here is derived from an EMBL/GenBank/DDBJ whole genome shotgun (WGS) entry which is preliminary data.</text>
</comment>
<dbReference type="Proteomes" id="UP000248301">
    <property type="component" value="Unassembled WGS sequence"/>
</dbReference>
<dbReference type="EMBL" id="NKUF01000046">
    <property type="protein sequence ID" value="PYD61699.1"/>
    <property type="molecule type" value="Genomic_DNA"/>
</dbReference>